<reference evidence="2" key="1">
    <citation type="journal article" date="2018" name="Genome Biol. Evol.">
        <title>Genomics and development of Lentinus tigrinus, a white-rot wood-decaying mushroom with dimorphic fruiting bodies.</title>
        <authorList>
            <person name="Wu B."/>
            <person name="Xu Z."/>
            <person name="Knudson A."/>
            <person name="Carlson A."/>
            <person name="Chen N."/>
            <person name="Kovaka S."/>
            <person name="LaButti K."/>
            <person name="Lipzen A."/>
            <person name="Pennachio C."/>
            <person name="Riley R."/>
            <person name="Schakwitz W."/>
            <person name="Umezawa K."/>
            <person name="Ohm R.A."/>
            <person name="Grigoriev I.V."/>
            <person name="Nagy L.G."/>
            <person name="Gibbons J."/>
            <person name="Hibbett D."/>
        </authorList>
    </citation>
    <scope>NUCLEOTIDE SEQUENCE [LARGE SCALE GENOMIC DNA]</scope>
    <source>
        <strain evidence="2">ALCF2SS1-6</strain>
    </source>
</reference>
<gene>
    <name evidence="2" type="ORF">L227DRAFT_333080</name>
</gene>
<dbReference type="EMBL" id="ML122299">
    <property type="protein sequence ID" value="RPD55042.1"/>
    <property type="molecule type" value="Genomic_DNA"/>
</dbReference>
<organism evidence="2 3">
    <name type="scientific">Lentinus tigrinus ALCF2SS1-6</name>
    <dbReference type="NCBI Taxonomy" id="1328759"/>
    <lineage>
        <taxon>Eukaryota</taxon>
        <taxon>Fungi</taxon>
        <taxon>Dikarya</taxon>
        <taxon>Basidiomycota</taxon>
        <taxon>Agaricomycotina</taxon>
        <taxon>Agaricomycetes</taxon>
        <taxon>Polyporales</taxon>
        <taxon>Polyporaceae</taxon>
        <taxon>Lentinus</taxon>
    </lineage>
</organism>
<feature type="compositionally biased region" description="Polar residues" evidence="1">
    <location>
        <begin position="12"/>
        <end position="54"/>
    </location>
</feature>
<name>A0A5C2RTQ5_9APHY</name>
<proteinExistence type="predicted"/>
<evidence type="ECO:0000256" key="1">
    <source>
        <dbReference type="SAM" id="MobiDB-lite"/>
    </source>
</evidence>
<feature type="region of interest" description="Disordered" evidence="1">
    <location>
        <begin position="12"/>
        <end position="65"/>
    </location>
</feature>
<sequence length="65" mass="7093">MCAHFWSMYSVSGGSNTRSASSDRPGSLPQTPAVSVTNRSTYYPQHTRIPSQAYTRPAPAGSHRH</sequence>
<evidence type="ECO:0000313" key="3">
    <source>
        <dbReference type="Proteomes" id="UP000313359"/>
    </source>
</evidence>
<dbReference type="Proteomes" id="UP000313359">
    <property type="component" value="Unassembled WGS sequence"/>
</dbReference>
<evidence type="ECO:0000313" key="2">
    <source>
        <dbReference type="EMBL" id="RPD55042.1"/>
    </source>
</evidence>
<protein>
    <submittedName>
        <fullName evidence="2">Uncharacterized protein</fullName>
    </submittedName>
</protein>
<dbReference type="AlphaFoldDB" id="A0A5C2RTQ5"/>
<accession>A0A5C2RTQ5</accession>
<keyword evidence="3" id="KW-1185">Reference proteome</keyword>